<dbReference type="AlphaFoldDB" id="A0A1S7LCU3"/>
<organism evidence="2">
    <name type="scientific">Magnetococcus massalia (strain MO-1)</name>
    <dbReference type="NCBI Taxonomy" id="451514"/>
    <lineage>
        <taxon>Bacteria</taxon>
        <taxon>Pseudomonadati</taxon>
        <taxon>Pseudomonadota</taxon>
        <taxon>Magnetococcia</taxon>
        <taxon>Magnetococcales</taxon>
        <taxon>Magnetococcaceae</taxon>
        <taxon>Magnetococcus</taxon>
    </lineage>
</organism>
<reference evidence="2" key="1">
    <citation type="submission" date="2015-04" db="EMBL/GenBank/DDBJ databases">
        <authorList>
            <person name="Syromyatnikov M.Y."/>
            <person name="Popov V.N."/>
        </authorList>
    </citation>
    <scope>NUCLEOTIDE SEQUENCE</scope>
    <source>
        <strain evidence="2">MO-1</strain>
    </source>
</reference>
<proteinExistence type="predicted"/>
<protein>
    <submittedName>
        <fullName evidence="2">Uncharacterized protein</fullName>
    </submittedName>
</protein>
<evidence type="ECO:0000313" key="2">
    <source>
        <dbReference type="EMBL" id="CRH04750.1"/>
    </source>
</evidence>
<sequence>MTVLFTDVHGHGVWLQYDWYEFKTAPWVGRRYGIEQLSDFKILKRGDRETPTRGVLQGAGFGLLGVLAAGPLGMLMGLLFGYERGRHTAMVRVKLTFEDGKWFSGNVSRDALKRILEDHAARLQELEEQS</sequence>
<accession>A0A1S7LCU3</accession>
<keyword evidence="1" id="KW-1133">Transmembrane helix</keyword>
<gene>
    <name evidence="2" type="ORF">MAGMO_0546</name>
</gene>
<keyword evidence="1" id="KW-0472">Membrane</keyword>
<dbReference type="EMBL" id="LO017727">
    <property type="protein sequence ID" value="CRH04750.1"/>
    <property type="molecule type" value="Genomic_DNA"/>
</dbReference>
<name>A0A1S7LCU3_MAGMO</name>
<evidence type="ECO:0000256" key="1">
    <source>
        <dbReference type="SAM" id="Phobius"/>
    </source>
</evidence>
<feature type="transmembrane region" description="Helical" evidence="1">
    <location>
        <begin position="61"/>
        <end position="82"/>
    </location>
</feature>
<keyword evidence="1" id="KW-0812">Transmembrane</keyword>